<evidence type="ECO:0000256" key="6">
    <source>
        <dbReference type="ARBA" id="ARBA00023136"/>
    </source>
</evidence>
<feature type="transmembrane region" description="Helical" evidence="7">
    <location>
        <begin position="160"/>
        <end position="186"/>
    </location>
</feature>
<comment type="similarity">
    <text evidence="7">Belongs to the binding-protein-dependent transport system permease family.</text>
</comment>
<dbReference type="InterPro" id="IPR000515">
    <property type="entry name" value="MetI-like"/>
</dbReference>
<dbReference type="PANTHER" id="PTHR43227">
    <property type="entry name" value="BLL4140 PROTEIN"/>
    <property type="match status" value="1"/>
</dbReference>
<gene>
    <name evidence="9" type="ORF">E6C55_18315</name>
</gene>
<comment type="subcellular location">
    <subcellularLocation>
        <location evidence="1 7">Cell membrane</location>
        <topology evidence="1 7">Multi-pass membrane protein</topology>
    </subcellularLocation>
</comment>
<keyword evidence="10" id="KW-1185">Reference proteome</keyword>
<feature type="transmembrane region" description="Helical" evidence="7">
    <location>
        <begin position="207"/>
        <end position="227"/>
    </location>
</feature>
<protein>
    <submittedName>
        <fullName evidence="9">Sugar ABC transporter permease</fullName>
    </submittedName>
</protein>
<dbReference type="PANTHER" id="PTHR43227:SF11">
    <property type="entry name" value="BLL4140 PROTEIN"/>
    <property type="match status" value="1"/>
</dbReference>
<dbReference type="SUPFAM" id="SSF161098">
    <property type="entry name" value="MetI-like"/>
    <property type="match status" value="1"/>
</dbReference>
<keyword evidence="4 7" id="KW-0812">Transmembrane</keyword>
<evidence type="ECO:0000256" key="2">
    <source>
        <dbReference type="ARBA" id="ARBA00022448"/>
    </source>
</evidence>
<dbReference type="InterPro" id="IPR050809">
    <property type="entry name" value="UgpAE/MalFG_permease"/>
</dbReference>
<evidence type="ECO:0000256" key="4">
    <source>
        <dbReference type="ARBA" id="ARBA00022692"/>
    </source>
</evidence>
<dbReference type="Proteomes" id="UP000310636">
    <property type="component" value="Unassembled WGS sequence"/>
</dbReference>
<dbReference type="Gene3D" id="1.10.3720.10">
    <property type="entry name" value="MetI-like"/>
    <property type="match status" value="1"/>
</dbReference>
<dbReference type="InterPro" id="IPR035906">
    <property type="entry name" value="MetI-like_sf"/>
</dbReference>
<dbReference type="RefSeq" id="WP_136371262.1">
    <property type="nucleotide sequence ID" value="NZ_SSOB01000023.1"/>
</dbReference>
<dbReference type="Pfam" id="PF00528">
    <property type="entry name" value="BPD_transp_1"/>
    <property type="match status" value="1"/>
</dbReference>
<dbReference type="GO" id="GO:0005886">
    <property type="term" value="C:plasma membrane"/>
    <property type="evidence" value="ECO:0007669"/>
    <property type="project" value="UniProtKB-SubCell"/>
</dbReference>
<evidence type="ECO:0000256" key="3">
    <source>
        <dbReference type="ARBA" id="ARBA00022475"/>
    </source>
</evidence>
<dbReference type="AlphaFoldDB" id="A0A4S4BUV6"/>
<feature type="transmembrane region" description="Helical" evidence="7">
    <location>
        <begin position="77"/>
        <end position="98"/>
    </location>
</feature>
<keyword evidence="3" id="KW-1003">Cell membrane</keyword>
<organism evidence="9 10">
    <name type="scientific">Cohnella fermenti</name>
    <dbReference type="NCBI Taxonomy" id="2565925"/>
    <lineage>
        <taxon>Bacteria</taxon>
        <taxon>Bacillati</taxon>
        <taxon>Bacillota</taxon>
        <taxon>Bacilli</taxon>
        <taxon>Bacillales</taxon>
        <taxon>Paenibacillaceae</taxon>
        <taxon>Cohnella</taxon>
    </lineage>
</organism>
<sequence>MKNQRSYFKNNYDLYLMLLPAVAFYLIFKYTPMYGLLISFQDFNLFKGVFHSKWVGLDVFRDLLDQHMFWQSFGATLRLNLLTLAVGFPAPIVLALLLNEVANDKFKRVIQSISYMPHFISWVVVYGMIVTFVMPNTGFANVLLKQIGLPQIDFLTNLHWWLVTYIGSSVWKEIGFSSILYLAALSSIDSALYESADIDGAGRFRKIWHVTLPGIRSTVVILLILQVGRLVTIGFEQPYLFGNAMVSDYSNVLSVYIYKNGILQSQWSLATAMGLFLSVINFILLMLANVIATKMGESGLFGGKAR</sequence>
<feature type="transmembrane region" description="Helical" evidence="7">
    <location>
        <begin position="270"/>
        <end position="292"/>
    </location>
</feature>
<keyword evidence="2 7" id="KW-0813">Transport</keyword>
<proteinExistence type="inferred from homology"/>
<evidence type="ECO:0000259" key="8">
    <source>
        <dbReference type="PROSITE" id="PS50928"/>
    </source>
</evidence>
<reference evidence="9 10" key="1">
    <citation type="submission" date="2019-04" db="EMBL/GenBank/DDBJ databases">
        <title>Cohnella sp. nov. isolated from preserved vegetables.</title>
        <authorList>
            <person name="Lin S.-Y."/>
            <person name="Hung M.-H."/>
            <person name="Young C.-C."/>
        </authorList>
    </citation>
    <scope>NUCLEOTIDE SEQUENCE [LARGE SCALE GENOMIC DNA]</scope>
    <source>
        <strain evidence="9 10">CC-MHH1044</strain>
    </source>
</reference>
<dbReference type="EMBL" id="SSOB01000023">
    <property type="protein sequence ID" value="THF76724.1"/>
    <property type="molecule type" value="Genomic_DNA"/>
</dbReference>
<dbReference type="CDD" id="cd06261">
    <property type="entry name" value="TM_PBP2"/>
    <property type="match status" value="1"/>
</dbReference>
<name>A0A4S4BUV6_9BACL</name>
<keyword evidence="6 7" id="KW-0472">Membrane</keyword>
<keyword evidence="5 7" id="KW-1133">Transmembrane helix</keyword>
<dbReference type="OrthoDB" id="2637002at2"/>
<feature type="domain" description="ABC transmembrane type-1" evidence="8">
    <location>
        <begin position="73"/>
        <end position="288"/>
    </location>
</feature>
<evidence type="ECO:0000256" key="5">
    <source>
        <dbReference type="ARBA" id="ARBA00022989"/>
    </source>
</evidence>
<comment type="caution">
    <text evidence="9">The sequence shown here is derived from an EMBL/GenBank/DDBJ whole genome shotgun (WGS) entry which is preliminary data.</text>
</comment>
<feature type="transmembrane region" description="Helical" evidence="7">
    <location>
        <begin position="12"/>
        <end position="28"/>
    </location>
</feature>
<evidence type="ECO:0000313" key="10">
    <source>
        <dbReference type="Proteomes" id="UP000310636"/>
    </source>
</evidence>
<evidence type="ECO:0000313" key="9">
    <source>
        <dbReference type="EMBL" id="THF76724.1"/>
    </source>
</evidence>
<dbReference type="GO" id="GO:0055085">
    <property type="term" value="P:transmembrane transport"/>
    <property type="evidence" value="ECO:0007669"/>
    <property type="project" value="InterPro"/>
</dbReference>
<evidence type="ECO:0000256" key="7">
    <source>
        <dbReference type="RuleBase" id="RU363032"/>
    </source>
</evidence>
<dbReference type="PROSITE" id="PS50928">
    <property type="entry name" value="ABC_TM1"/>
    <property type="match status" value="1"/>
</dbReference>
<feature type="transmembrane region" description="Helical" evidence="7">
    <location>
        <begin position="119"/>
        <end position="140"/>
    </location>
</feature>
<accession>A0A4S4BUV6</accession>
<evidence type="ECO:0000256" key="1">
    <source>
        <dbReference type="ARBA" id="ARBA00004651"/>
    </source>
</evidence>